<keyword evidence="2" id="KW-1003">Cell membrane</keyword>
<evidence type="ECO:0000256" key="2">
    <source>
        <dbReference type="ARBA" id="ARBA00022475"/>
    </source>
</evidence>
<feature type="transmembrane region" description="Helical" evidence="7">
    <location>
        <begin position="321"/>
        <end position="348"/>
    </location>
</feature>
<name>A0AAU8K032_9ACTN</name>
<dbReference type="KEGG" id="kcm:ABWK59_18210"/>
<dbReference type="InterPro" id="IPR050250">
    <property type="entry name" value="Macrolide_Exporter_MacB"/>
</dbReference>
<feature type="domain" description="ABC3 transporter permease C-terminal" evidence="8">
    <location>
        <begin position="282"/>
        <end position="391"/>
    </location>
</feature>
<dbReference type="Pfam" id="PF02687">
    <property type="entry name" value="FtsX"/>
    <property type="match status" value="1"/>
</dbReference>
<dbReference type="PANTHER" id="PTHR30572:SF4">
    <property type="entry name" value="ABC TRANSPORTER PERMEASE YTRF"/>
    <property type="match status" value="1"/>
</dbReference>
<evidence type="ECO:0000256" key="7">
    <source>
        <dbReference type="SAM" id="Phobius"/>
    </source>
</evidence>
<comment type="similarity">
    <text evidence="6">Belongs to the ABC-4 integral membrane protein family.</text>
</comment>
<keyword evidence="4 7" id="KW-1133">Transmembrane helix</keyword>
<feature type="transmembrane region" description="Helical" evidence="7">
    <location>
        <begin position="360"/>
        <end position="383"/>
    </location>
</feature>
<organism evidence="10">
    <name type="scientific">Kitasatospora camelliae</name>
    <dbReference type="NCBI Taxonomy" id="3156397"/>
    <lineage>
        <taxon>Bacteria</taxon>
        <taxon>Bacillati</taxon>
        <taxon>Actinomycetota</taxon>
        <taxon>Actinomycetes</taxon>
        <taxon>Kitasatosporales</taxon>
        <taxon>Streptomycetaceae</taxon>
        <taxon>Kitasatospora</taxon>
    </lineage>
</organism>
<dbReference type="PANTHER" id="PTHR30572">
    <property type="entry name" value="MEMBRANE COMPONENT OF TRANSPORTER-RELATED"/>
    <property type="match status" value="1"/>
</dbReference>
<evidence type="ECO:0000313" key="10">
    <source>
        <dbReference type="EMBL" id="XCM80710.1"/>
    </source>
</evidence>
<dbReference type="Pfam" id="PF12704">
    <property type="entry name" value="MacB_PCD"/>
    <property type="match status" value="1"/>
</dbReference>
<sequence length="400" mass="41273">MITWQMLRFAVAGLAANKVRSALTMLGVLIGVASVILLLAVGNGSSVAVKDSITALGTNALTVSSTQLRGSATTPRKLTVDDARALASTADAPAIKSVAPVVTTSGTALYGDISHQPGSIVGTYPAYFETANQRVDRGDYFSNDDVLAARKVAVIGATTAKQLFDTADPVGRRITIGGTPFTVVGVLRPKGSTGFGDPDDVVIAPLPTVQNAFTGFGSVNQILVQARSADAVTEAQSDVTRILMGTHAIKDSTRLDFRIANQASLLTARESTTRTFTVLLGAVAAISLLVGGIGITNIMLVTVTERTKEIGIRKALGAPRAAILGQFLTESTLLSVIGAGLGVVVGLVGARFPIVGIEPVVIPGSVLGAFGIAVAIGLFFGSYPANRAARLRPIDALRHE</sequence>
<evidence type="ECO:0000256" key="5">
    <source>
        <dbReference type="ARBA" id="ARBA00023136"/>
    </source>
</evidence>
<feature type="transmembrane region" description="Helical" evidence="7">
    <location>
        <begin position="276"/>
        <end position="300"/>
    </location>
</feature>
<reference evidence="10" key="1">
    <citation type="submission" date="2024-06" db="EMBL/GenBank/DDBJ databases">
        <title>The genome sequences of Kitasatospora sp. strain HUAS MG31.</title>
        <authorList>
            <person name="Mo P."/>
        </authorList>
    </citation>
    <scope>NUCLEOTIDE SEQUENCE</scope>
    <source>
        <strain evidence="10">HUAS MG31</strain>
    </source>
</reference>
<feature type="transmembrane region" description="Helical" evidence="7">
    <location>
        <begin position="21"/>
        <end position="42"/>
    </location>
</feature>
<evidence type="ECO:0000256" key="4">
    <source>
        <dbReference type="ARBA" id="ARBA00022989"/>
    </source>
</evidence>
<dbReference type="EMBL" id="CP159872">
    <property type="protein sequence ID" value="XCM80710.1"/>
    <property type="molecule type" value="Genomic_DNA"/>
</dbReference>
<evidence type="ECO:0000256" key="1">
    <source>
        <dbReference type="ARBA" id="ARBA00004651"/>
    </source>
</evidence>
<dbReference type="InterPro" id="IPR025857">
    <property type="entry name" value="MacB_PCD"/>
</dbReference>
<protein>
    <submittedName>
        <fullName evidence="10">ABC transporter permease</fullName>
    </submittedName>
</protein>
<comment type="subcellular location">
    <subcellularLocation>
        <location evidence="1">Cell membrane</location>
        <topology evidence="1">Multi-pass membrane protein</topology>
    </subcellularLocation>
</comment>
<accession>A0AAU8K032</accession>
<dbReference type="InterPro" id="IPR003838">
    <property type="entry name" value="ABC3_permease_C"/>
</dbReference>
<dbReference type="GO" id="GO:0022857">
    <property type="term" value="F:transmembrane transporter activity"/>
    <property type="evidence" value="ECO:0007669"/>
    <property type="project" value="TreeGrafter"/>
</dbReference>
<proteinExistence type="inferred from homology"/>
<evidence type="ECO:0000259" key="8">
    <source>
        <dbReference type="Pfam" id="PF02687"/>
    </source>
</evidence>
<dbReference type="AlphaFoldDB" id="A0AAU8K032"/>
<gene>
    <name evidence="10" type="ORF">ABWK59_18210</name>
</gene>
<dbReference type="RefSeq" id="WP_354641645.1">
    <property type="nucleotide sequence ID" value="NZ_CP159872.1"/>
</dbReference>
<evidence type="ECO:0000256" key="3">
    <source>
        <dbReference type="ARBA" id="ARBA00022692"/>
    </source>
</evidence>
<evidence type="ECO:0000256" key="6">
    <source>
        <dbReference type="ARBA" id="ARBA00038076"/>
    </source>
</evidence>
<evidence type="ECO:0000259" key="9">
    <source>
        <dbReference type="Pfam" id="PF12704"/>
    </source>
</evidence>
<keyword evidence="5 7" id="KW-0472">Membrane</keyword>
<dbReference type="GO" id="GO:0005886">
    <property type="term" value="C:plasma membrane"/>
    <property type="evidence" value="ECO:0007669"/>
    <property type="project" value="UniProtKB-SubCell"/>
</dbReference>
<feature type="domain" description="MacB-like periplasmic core" evidence="9">
    <location>
        <begin position="21"/>
        <end position="241"/>
    </location>
</feature>
<keyword evidence="3 7" id="KW-0812">Transmembrane</keyword>